<evidence type="ECO:0000313" key="2">
    <source>
        <dbReference type="EMBL" id="VDO18786.1"/>
    </source>
</evidence>
<proteinExistence type="predicted"/>
<evidence type="ECO:0000313" key="3">
    <source>
        <dbReference type="Proteomes" id="UP000050761"/>
    </source>
</evidence>
<accession>A0A3P7TCA1</accession>
<keyword evidence="3" id="KW-1185">Reference proteome</keyword>
<dbReference type="Proteomes" id="UP000050761">
    <property type="component" value="Unassembled WGS sequence"/>
</dbReference>
<name>A0A183F2N3_HELPZ</name>
<feature type="region of interest" description="Disordered" evidence="1">
    <location>
        <begin position="615"/>
        <end position="638"/>
    </location>
</feature>
<dbReference type="EMBL" id="UZAH01000270">
    <property type="protein sequence ID" value="VDO18786.1"/>
    <property type="molecule type" value="Genomic_DNA"/>
</dbReference>
<feature type="compositionally biased region" description="Basic and acidic residues" evidence="1">
    <location>
        <begin position="628"/>
        <end position="638"/>
    </location>
</feature>
<dbReference type="InterPro" id="IPR021109">
    <property type="entry name" value="Peptidase_aspartic_dom_sf"/>
</dbReference>
<dbReference type="Gene3D" id="2.40.70.10">
    <property type="entry name" value="Acid Proteases"/>
    <property type="match status" value="1"/>
</dbReference>
<gene>
    <name evidence="2" type="ORF">HPBE_LOCUS404</name>
</gene>
<reference evidence="2 3" key="1">
    <citation type="submission" date="2018-11" db="EMBL/GenBank/DDBJ databases">
        <authorList>
            <consortium name="Pathogen Informatics"/>
        </authorList>
    </citation>
    <scope>NUCLEOTIDE SEQUENCE [LARGE SCALE GENOMIC DNA]</scope>
</reference>
<accession>A0A183F2N3</accession>
<feature type="compositionally biased region" description="Basic and acidic residues" evidence="1">
    <location>
        <begin position="18"/>
        <end position="43"/>
    </location>
</feature>
<dbReference type="OrthoDB" id="5899762at2759"/>
<evidence type="ECO:0000256" key="1">
    <source>
        <dbReference type="SAM" id="MobiDB-lite"/>
    </source>
</evidence>
<feature type="region of interest" description="Disordered" evidence="1">
    <location>
        <begin position="1"/>
        <end position="47"/>
    </location>
</feature>
<dbReference type="WBParaSite" id="HPBE_0000040301-mRNA-1">
    <property type="protein sequence ID" value="HPBE_0000040301-mRNA-1"/>
    <property type="gene ID" value="HPBE_0000040301"/>
</dbReference>
<dbReference type="AlphaFoldDB" id="A0A183F2N3"/>
<organism evidence="3 4">
    <name type="scientific">Heligmosomoides polygyrus</name>
    <name type="common">Parasitic roundworm</name>
    <dbReference type="NCBI Taxonomy" id="6339"/>
    <lineage>
        <taxon>Eukaryota</taxon>
        <taxon>Metazoa</taxon>
        <taxon>Ecdysozoa</taxon>
        <taxon>Nematoda</taxon>
        <taxon>Chromadorea</taxon>
        <taxon>Rhabditida</taxon>
        <taxon>Rhabditina</taxon>
        <taxon>Rhabditomorpha</taxon>
        <taxon>Strongyloidea</taxon>
        <taxon>Heligmosomidae</taxon>
        <taxon>Heligmosomoides</taxon>
    </lineage>
</organism>
<sequence length="638" mass="70817">MPSIDDGSNDIDPCCSRDMADERVETENSRKRRDVPEQTDVTRIRSVLGELQPSSQIRYRKASSEDEEMDLNQDMEKVSDDGIGESDWSTLWSTLDNAYLTCGVGTKEETPLVGKAMLVSAKLLQKQVPAILDTGSMISIVPVGILARAQDAGFDIDSLEVLPRESMGPVYDASNNQMVFLGAVKLNVELEGGKKVEVAFHISDEKGESILLGTNALGKLGVQVLLSPETPSGLSNSDVQRVTVARRIYIPPYSKALVSARCEGDSEELECVVWPSKAGMAAGVCRVRDHEMDMPVINNTENPMILREGEVIGQWGTDKEATLATKTEKGHLEYICKDGCLKDVKLGNIEGIPFPGAVANRPFANVWQAWRAASVFVRTDIEFLCATDKIRKHEKIDSYGFEEIYNMALQKLRKSLESEGKPKRPIHDGPTGFAAPSCAALLEKDGPRRGICTRVAATFRQLGEILKEWSANKIWVLVWPMEKGFKDKDISEILKACEHHFEDGGRIITAWPPVVQSNVETWKNMAEIWSRMDQAIERRSGCGQFCPTASSRVENDKVFCEVGTPEEALSFYGSDVTVSCAKVLYETIRKKVSKFVSLPELRKVEYQLMRTSAGERGGMWQSRPNEPPVKRRDPSGSR</sequence>
<reference evidence="4" key="2">
    <citation type="submission" date="2019-09" db="UniProtKB">
        <authorList>
            <consortium name="WormBaseParasite"/>
        </authorList>
    </citation>
    <scope>IDENTIFICATION</scope>
</reference>
<protein>
    <submittedName>
        <fullName evidence="4">Peptidase A2 domain-containing protein</fullName>
    </submittedName>
</protein>
<evidence type="ECO:0000313" key="4">
    <source>
        <dbReference type="WBParaSite" id="HPBE_0000040301-mRNA-1"/>
    </source>
</evidence>